<dbReference type="InterPro" id="IPR006153">
    <property type="entry name" value="Cation/H_exchanger_TM"/>
</dbReference>
<evidence type="ECO:0000256" key="4">
    <source>
        <dbReference type="ARBA" id="ARBA00022692"/>
    </source>
</evidence>
<feature type="transmembrane region" description="Helical" evidence="8">
    <location>
        <begin position="273"/>
        <end position="297"/>
    </location>
</feature>
<reference evidence="10" key="1">
    <citation type="journal article" date="2021" name="PeerJ">
        <title>Extensive microbial diversity within the chicken gut microbiome revealed by metagenomics and culture.</title>
        <authorList>
            <person name="Gilroy R."/>
            <person name="Ravi A."/>
            <person name="Getino M."/>
            <person name="Pursley I."/>
            <person name="Horton D.L."/>
            <person name="Alikhan N.F."/>
            <person name="Baker D."/>
            <person name="Gharbi K."/>
            <person name="Hall N."/>
            <person name="Watson M."/>
            <person name="Adriaenssens E.M."/>
            <person name="Foster-Nyarko E."/>
            <person name="Jarju S."/>
            <person name="Secka A."/>
            <person name="Antonio M."/>
            <person name="Oren A."/>
            <person name="Chaudhuri R.R."/>
            <person name="La Ragione R."/>
            <person name="Hildebrand F."/>
            <person name="Pallen M.J."/>
        </authorList>
    </citation>
    <scope>NUCLEOTIDE SEQUENCE</scope>
    <source>
        <strain evidence="10">G3-2149</strain>
    </source>
</reference>
<dbReference type="Pfam" id="PF00999">
    <property type="entry name" value="Na_H_Exchanger"/>
    <property type="match status" value="1"/>
</dbReference>
<dbReference type="GO" id="GO:1902600">
    <property type="term" value="P:proton transmembrane transport"/>
    <property type="evidence" value="ECO:0007669"/>
    <property type="project" value="InterPro"/>
</dbReference>
<gene>
    <name evidence="10" type="ORF">H9789_07495</name>
</gene>
<keyword evidence="3" id="KW-0050">Antiport</keyword>
<evidence type="ECO:0000313" key="10">
    <source>
        <dbReference type="EMBL" id="MBU3853644.1"/>
    </source>
</evidence>
<feature type="transmembrane region" description="Helical" evidence="8">
    <location>
        <begin position="41"/>
        <end position="59"/>
    </location>
</feature>
<evidence type="ECO:0000256" key="1">
    <source>
        <dbReference type="ARBA" id="ARBA00004141"/>
    </source>
</evidence>
<dbReference type="PANTHER" id="PTHR43562:SF4">
    <property type="entry name" value="NA(+)_H(+) ANTIPORTER NHAS5"/>
    <property type="match status" value="1"/>
</dbReference>
<feature type="transmembrane region" description="Helical" evidence="8">
    <location>
        <begin position="242"/>
        <end position="261"/>
    </location>
</feature>
<proteinExistence type="predicted"/>
<evidence type="ECO:0000259" key="9">
    <source>
        <dbReference type="Pfam" id="PF00999"/>
    </source>
</evidence>
<feature type="domain" description="Cation/H+ exchanger transmembrane" evidence="9">
    <location>
        <begin position="25"/>
        <end position="393"/>
    </location>
</feature>
<reference evidence="10" key="2">
    <citation type="submission" date="2021-04" db="EMBL/GenBank/DDBJ databases">
        <authorList>
            <person name="Gilroy R."/>
        </authorList>
    </citation>
    <scope>NUCLEOTIDE SEQUENCE</scope>
    <source>
        <strain evidence="10">G3-2149</strain>
    </source>
</reference>
<feature type="transmembrane region" description="Helical" evidence="8">
    <location>
        <begin position="337"/>
        <end position="360"/>
    </location>
</feature>
<protein>
    <submittedName>
        <fullName evidence="10">Cation:proton antiporter</fullName>
    </submittedName>
</protein>
<feature type="transmembrane region" description="Helical" evidence="8">
    <location>
        <begin position="372"/>
        <end position="391"/>
    </location>
</feature>
<sequence>MEIPVLSAYLPITDPTWIFFIVLCIILFAPVLLGRLKIPHIIGMIIAGVLIGPHGLHILDKDSSFELFGKVGLYYIMFLASLEMDMQDMKRIGNKAFVLGILAFLFPLGLGIISNIWILEYNLITSVLLASMYASHTLIAYPIVIRYGISRHRSVSIAVGGTIVTDTLTLLVLAVIAGMFKESTGDWFWPLMFIKVLVVGGFMIYAFPRIGRWFFKKYNDGVVQYIFVLAMVFLGAGLMELAGMEGILGAFLAGIVLNRLIPRSSPLMNHLEFVGNALFIPYFLISVGMIIDVQILFGEGDALRVATVMIVIALLGKWIASFVTQKIYKMSGVERDLMFGLSNAQAAATLAAVLVGYNIIMPDGSRLLGEDVLNGTVILILVTCIVSSFITEHAARKITLQTEKTIEDQPLEDEKVLIALAYPETVNPIVNLALMMRQEHCEFPMMALNVVLDDDDAARERGQKILEQATHIASAANVQMQSKVRLATNLANGIIHAMRENDYSEVVVGLHVQSSPTESFFGPVLLGLLSGLNRQIMMVRSTMPINTIRRIHVAIPEKAEFEAGFLHWVERIGRLAEGLGCRIDYHGHPKTLKHIRKYLLKKHPSIRAEYHETDGGNELKRLSQIIREDHLLVVVCARRGSISFRPSFEHIPHQIKKYYMKNSLLLVFPDTYAPGAMPAMSIMQPRTARDRYESGNEWFGPWRKLKE</sequence>
<feature type="transmembrane region" description="Helical" evidence="8">
    <location>
        <begin position="187"/>
        <end position="206"/>
    </location>
</feature>
<evidence type="ECO:0000256" key="6">
    <source>
        <dbReference type="ARBA" id="ARBA00023065"/>
    </source>
</evidence>
<dbReference type="Proteomes" id="UP000823865">
    <property type="component" value="Unassembled WGS sequence"/>
</dbReference>
<keyword evidence="7 8" id="KW-0472">Membrane</keyword>
<evidence type="ECO:0000313" key="11">
    <source>
        <dbReference type="Proteomes" id="UP000823865"/>
    </source>
</evidence>
<evidence type="ECO:0000256" key="2">
    <source>
        <dbReference type="ARBA" id="ARBA00022448"/>
    </source>
</evidence>
<feature type="transmembrane region" description="Helical" evidence="8">
    <location>
        <begin position="16"/>
        <end position="34"/>
    </location>
</feature>
<evidence type="ECO:0000256" key="3">
    <source>
        <dbReference type="ARBA" id="ARBA00022449"/>
    </source>
</evidence>
<comment type="subcellular location">
    <subcellularLocation>
        <location evidence="1">Membrane</location>
        <topology evidence="1">Multi-pass membrane protein</topology>
    </subcellularLocation>
</comment>
<name>A0A9E2L6T0_9BACT</name>
<keyword evidence="2" id="KW-0813">Transport</keyword>
<dbReference type="GO" id="GO:0016020">
    <property type="term" value="C:membrane"/>
    <property type="evidence" value="ECO:0007669"/>
    <property type="project" value="UniProtKB-SubCell"/>
</dbReference>
<dbReference type="InterPro" id="IPR038770">
    <property type="entry name" value="Na+/solute_symporter_sf"/>
</dbReference>
<dbReference type="GO" id="GO:0015297">
    <property type="term" value="F:antiporter activity"/>
    <property type="evidence" value="ECO:0007669"/>
    <property type="project" value="UniProtKB-KW"/>
</dbReference>
<dbReference type="EMBL" id="JAHLFU010000161">
    <property type="protein sequence ID" value="MBU3853644.1"/>
    <property type="molecule type" value="Genomic_DNA"/>
</dbReference>
<dbReference type="Gene3D" id="3.40.50.12370">
    <property type="match status" value="1"/>
</dbReference>
<dbReference type="AlphaFoldDB" id="A0A9E2L6T0"/>
<feature type="transmembrane region" description="Helical" evidence="8">
    <location>
        <begin position="96"/>
        <end position="118"/>
    </location>
</feature>
<feature type="transmembrane region" description="Helical" evidence="8">
    <location>
        <begin position="65"/>
        <end position="84"/>
    </location>
</feature>
<dbReference type="SUPFAM" id="SSF52402">
    <property type="entry name" value="Adenine nucleotide alpha hydrolases-like"/>
    <property type="match status" value="1"/>
</dbReference>
<keyword evidence="4 8" id="KW-0812">Transmembrane</keyword>
<feature type="transmembrane region" description="Helical" evidence="8">
    <location>
        <begin position="124"/>
        <end position="145"/>
    </location>
</feature>
<organism evidence="10 11">
    <name type="scientific">Candidatus Paraprevotella stercoravium</name>
    <dbReference type="NCBI Taxonomy" id="2838725"/>
    <lineage>
        <taxon>Bacteria</taxon>
        <taxon>Pseudomonadati</taxon>
        <taxon>Bacteroidota</taxon>
        <taxon>Bacteroidia</taxon>
        <taxon>Bacteroidales</taxon>
        <taxon>Prevotellaceae</taxon>
        <taxon>Paraprevotella</taxon>
    </lineage>
</organism>
<feature type="transmembrane region" description="Helical" evidence="8">
    <location>
        <begin position="218"/>
        <end position="236"/>
    </location>
</feature>
<evidence type="ECO:0000256" key="8">
    <source>
        <dbReference type="SAM" id="Phobius"/>
    </source>
</evidence>
<evidence type="ECO:0000256" key="7">
    <source>
        <dbReference type="ARBA" id="ARBA00023136"/>
    </source>
</evidence>
<keyword evidence="5 8" id="KW-1133">Transmembrane helix</keyword>
<dbReference type="Gene3D" id="1.20.1530.20">
    <property type="match status" value="1"/>
</dbReference>
<evidence type="ECO:0000256" key="5">
    <source>
        <dbReference type="ARBA" id="ARBA00022989"/>
    </source>
</evidence>
<accession>A0A9E2L6T0</accession>
<feature type="transmembrane region" description="Helical" evidence="8">
    <location>
        <begin position="157"/>
        <end position="181"/>
    </location>
</feature>
<comment type="caution">
    <text evidence="10">The sequence shown here is derived from an EMBL/GenBank/DDBJ whole genome shotgun (WGS) entry which is preliminary data.</text>
</comment>
<feature type="transmembrane region" description="Helical" evidence="8">
    <location>
        <begin position="303"/>
        <end position="325"/>
    </location>
</feature>
<keyword evidence="6" id="KW-0406">Ion transport</keyword>
<dbReference type="PANTHER" id="PTHR43562">
    <property type="entry name" value="NAPA-TYPE SODIUM/HYDROGEN ANTIPORTER"/>
    <property type="match status" value="1"/>
</dbReference>